<feature type="region of interest" description="Disordered" evidence="6">
    <location>
        <begin position="519"/>
        <end position="546"/>
    </location>
</feature>
<dbReference type="GO" id="GO:0005524">
    <property type="term" value="F:ATP binding"/>
    <property type="evidence" value="ECO:0007669"/>
    <property type="project" value="UniProtKB-KW"/>
</dbReference>
<dbReference type="Pfam" id="PF00240">
    <property type="entry name" value="ubiquitin"/>
    <property type="match status" value="1"/>
</dbReference>
<evidence type="ECO:0000256" key="6">
    <source>
        <dbReference type="SAM" id="MobiDB-lite"/>
    </source>
</evidence>
<dbReference type="Pfam" id="PF00454">
    <property type="entry name" value="PI3_PI4_kinase"/>
    <property type="match status" value="1"/>
</dbReference>
<feature type="compositionally biased region" description="Polar residues" evidence="6">
    <location>
        <begin position="529"/>
        <end position="538"/>
    </location>
</feature>
<feature type="domain" description="Ubiquitin-like" evidence="7">
    <location>
        <begin position="32"/>
        <end position="112"/>
    </location>
</feature>
<keyword evidence="3" id="KW-0547">Nucleotide-binding</keyword>
<dbReference type="PANTHER" id="PTHR45800:SF11">
    <property type="entry name" value="PHOSPHATIDYLINOSITOL 3-KINASE-RELATED PROTEIN KINASE"/>
    <property type="match status" value="1"/>
</dbReference>
<keyword evidence="10" id="KW-1185">Reference proteome</keyword>
<protein>
    <submittedName>
        <fullName evidence="9">Aste57867_17378 protein</fullName>
    </submittedName>
</protein>
<evidence type="ECO:0000256" key="5">
    <source>
        <dbReference type="ARBA" id="ARBA00022840"/>
    </source>
</evidence>
<comment type="similarity">
    <text evidence="1">Belongs to the PI3/PI4-kinase family. Type II PI4K subfamily.</text>
</comment>
<accession>A0A485L7W3</accession>
<dbReference type="PANTHER" id="PTHR45800">
    <property type="entry name" value="PHOSPHATIDYLINOSITOL 4-KINASE GAMMA"/>
    <property type="match status" value="1"/>
</dbReference>
<keyword evidence="4" id="KW-0418">Kinase</keyword>
<reference evidence="9 10" key="1">
    <citation type="submission" date="2019-03" db="EMBL/GenBank/DDBJ databases">
        <authorList>
            <person name="Gaulin E."/>
            <person name="Dumas B."/>
        </authorList>
    </citation>
    <scope>NUCLEOTIDE SEQUENCE [LARGE SCALE GENOMIC DNA]</scope>
    <source>
        <strain evidence="9">CBS 568.67</strain>
    </source>
</reference>
<dbReference type="Gene3D" id="3.10.20.90">
    <property type="entry name" value="Phosphatidylinositol 3-kinase Catalytic Subunit, Chain A, domain 1"/>
    <property type="match status" value="1"/>
</dbReference>
<evidence type="ECO:0000313" key="8">
    <source>
        <dbReference type="EMBL" id="KAF0691382.1"/>
    </source>
</evidence>
<gene>
    <name evidence="9" type="primary">Aste57867_17378</name>
    <name evidence="8" type="ORF">As57867_017318</name>
    <name evidence="9" type="ORF">ASTE57867_17378</name>
</gene>
<dbReference type="Proteomes" id="UP000332933">
    <property type="component" value="Unassembled WGS sequence"/>
</dbReference>
<dbReference type="EMBL" id="VJMH01006146">
    <property type="protein sequence ID" value="KAF0691382.1"/>
    <property type="molecule type" value="Genomic_DNA"/>
</dbReference>
<dbReference type="InterPro" id="IPR000626">
    <property type="entry name" value="Ubiquitin-like_dom"/>
</dbReference>
<evidence type="ECO:0000259" key="7">
    <source>
        <dbReference type="PROSITE" id="PS50053"/>
    </source>
</evidence>
<evidence type="ECO:0000313" key="9">
    <source>
        <dbReference type="EMBL" id="VFT94134.1"/>
    </source>
</evidence>
<dbReference type="InterPro" id="IPR029071">
    <property type="entry name" value="Ubiquitin-like_domsf"/>
</dbReference>
<dbReference type="OrthoDB" id="5839at2759"/>
<dbReference type="AlphaFoldDB" id="A0A485L7W3"/>
<evidence type="ECO:0000313" key="10">
    <source>
        <dbReference type="Proteomes" id="UP000332933"/>
    </source>
</evidence>
<dbReference type="InterPro" id="IPR000403">
    <property type="entry name" value="PI3/4_kinase_cat_dom"/>
</dbReference>
<evidence type="ECO:0000256" key="1">
    <source>
        <dbReference type="ARBA" id="ARBA00008941"/>
    </source>
</evidence>
<evidence type="ECO:0000256" key="2">
    <source>
        <dbReference type="ARBA" id="ARBA00022679"/>
    </source>
</evidence>
<keyword evidence="5" id="KW-0067">ATP-binding</keyword>
<dbReference type="CDD" id="cd17039">
    <property type="entry name" value="Ubl_ubiquitin_like"/>
    <property type="match status" value="1"/>
</dbReference>
<keyword evidence="2" id="KW-0808">Transferase</keyword>
<proteinExistence type="inferred from homology"/>
<name>A0A485L7W3_9STRA</name>
<sequence length="620" mass="68479">MRVAQLKSAAARGNDVWHSDPGGFDSNDLGSVSVFIQMHRMNDPRERKIKLVMKPWACIKDMKDQLQSMFNIPTSAQQLYYKGTELANARNLVQCGLYHDKVVVDLVLSANGRKNRTNLFTIHPYGNHVFPKAIMKATHLAMQGLALGLTPELAMDGTGGTYFLKDPSQRKVCCFKPQNEEPFGPCNPRGFVGPLGEAGFRKGVLSGEACEREVAAYLLDKDHFAGVPATTLAEVKHPAFKYSDGGGVVYKMGSLQEFVRHDDVASDLSPSMFTAHQVHKIVLLDMRIVNTDRNDANLLVRKRRNADGAVEHELIPIDHGYSIPDAMEASNDRRLDSSRALDRMVRLVLVQLAPTQSPHARRRPRVHFKPECRARNSKARGPRPVASGVSTVRFFLNLHVAGLLVEKGVRKRVLLHDLARIMCRDDMDIPSTLETMCADALHHVLDRPSHTPRGYVDDATDVCIFTSPCRSATNMVVDTNTMLSKIKPTALRIDTAAVEAASDVLDGLKSPLGFWASKDPFENPRPRRTSVSSATSPRSPAFSPRADAAALPSWGDLCQGFHPDAKDLFNLSVSPPPPVAATLESLPPKCEKQFLTVVGHLLDHALDQILLEYEAKQNRS</sequence>
<dbReference type="GO" id="GO:0016301">
    <property type="term" value="F:kinase activity"/>
    <property type="evidence" value="ECO:0007669"/>
    <property type="project" value="UniProtKB-KW"/>
</dbReference>
<dbReference type="InterPro" id="IPR044571">
    <property type="entry name" value="P4KG1-8"/>
</dbReference>
<organism evidence="9 10">
    <name type="scientific">Aphanomyces stellatus</name>
    <dbReference type="NCBI Taxonomy" id="120398"/>
    <lineage>
        <taxon>Eukaryota</taxon>
        <taxon>Sar</taxon>
        <taxon>Stramenopiles</taxon>
        <taxon>Oomycota</taxon>
        <taxon>Saprolegniomycetes</taxon>
        <taxon>Saprolegniales</taxon>
        <taxon>Verrucalvaceae</taxon>
        <taxon>Aphanomyces</taxon>
    </lineage>
</organism>
<dbReference type="PROSITE" id="PS50053">
    <property type="entry name" value="UBIQUITIN_2"/>
    <property type="match status" value="1"/>
</dbReference>
<evidence type="ECO:0000256" key="3">
    <source>
        <dbReference type="ARBA" id="ARBA00022741"/>
    </source>
</evidence>
<reference evidence="8" key="2">
    <citation type="submission" date="2019-06" db="EMBL/GenBank/DDBJ databases">
        <title>Genomics analysis of Aphanomyces spp. identifies a new class of oomycete effector associated with host adaptation.</title>
        <authorList>
            <person name="Gaulin E."/>
        </authorList>
    </citation>
    <scope>NUCLEOTIDE SEQUENCE</scope>
    <source>
        <strain evidence="8">CBS 578.67</strain>
    </source>
</reference>
<dbReference type="EMBL" id="CAADRA010006167">
    <property type="protein sequence ID" value="VFT94134.1"/>
    <property type="molecule type" value="Genomic_DNA"/>
</dbReference>
<dbReference type="SUPFAM" id="SSF54236">
    <property type="entry name" value="Ubiquitin-like"/>
    <property type="match status" value="1"/>
</dbReference>
<evidence type="ECO:0000256" key="4">
    <source>
        <dbReference type="ARBA" id="ARBA00022777"/>
    </source>
</evidence>